<gene>
    <name evidence="12" type="ORF">AC579_6100</name>
</gene>
<dbReference type="InterPro" id="IPR001841">
    <property type="entry name" value="Znf_RING"/>
</dbReference>
<dbReference type="InterPro" id="IPR006076">
    <property type="entry name" value="FAD-dep_OxRdtase"/>
</dbReference>
<dbReference type="InterPro" id="IPR023209">
    <property type="entry name" value="DAO"/>
</dbReference>
<feature type="compositionally biased region" description="Polar residues" evidence="10">
    <location>
        <begin position="448"/>
        <end position="459"/>
    </location>
</feature>
<comment type="caution">
    <text evidence="12">The sequence shown here is derived from an EMBL/GenBank/DDBJ whole genome shotgun (WGS) entry which is preliminary data.</text>
</comment>
<dbReference type="GO" id="GO:0005737">
    <property type="term" value="C:cytoplasm"/>
    <property type="evidence" value="ECO:0007669"/>
    <property type="project" value="TreeGrafter"/>
</dbReference>
<dbReference type="InterPro" id="IPR019786">
    <property type="entry name" value="Zinc_finger_PHD-type_CS"/>
</dbReference>
<sequence>MAETCIVCLGDLRTTYDEDPPPEAGTGAPSADASKGVNAKTTTASNAKSIDADEEAIAHLLPCKHDLHNSCLKPWVERANSCPICRTTFNMVEISRTIGGAVVDSYPVKDRTQEAEIDASMVVEDELFAVEAWEPCIVCGLSDHHGAMYCDGCDRTVHVFCAGFDDAPDVWYCETCLVDLENDADLPGLASAARGRRRRQHGANNGNINGVRGAPRRRRNNDAIWARVWQEVSRRLDLDLDFPFDEEVEDPRRTAENRREFRRWQERFEVASRVGATNRLRGIAQASLNNSHVPPQPNPESQEEIRAWNAFDKARDSQDAPTNLRRRKRRATQSPASPSEPEQQAEQPQLKRPRLRRPPAENQAESSNAAARRNAEEPTFLSSLLREVENKPMSASSPATSDHVYEQFSPACSPESSEPGTPQAVTPPPHRPLSPPLSSAVVPASSSIAATFSPFSPTTTHDDVVRSRGRRWRELDEREGRDDGSDHQRASSHSPSRGLSYPAKQEIQRMVKLALGSRYRDNEITKDQYTDINRDVSRKLYELIPSATALADQAEREKLQSVANDEWRPACIADCTFHTLARLGLSVHEVSCGQPGLTTVLGVDSACGKLPPFALRRTSGLYHLGTMASKPYVVVIGAGVIGLTNAVFLAEAGYLVTIIAAHVPGDESIEYTSPWAGAHWRTHASNSNPELCDWDVQTFKFWEQLLLRQESKLPTQRPTCGVKMQISNHFWDKDITETLWWSRHVKDFAQLPELQDPVLSINKASPADMQVKWAATSRAPSLDVNRYLLYLQERARKSGAILFQSRLPTDGGFSKALEAAEGIARAVRPKTSTPEVFVNAAGLGAKKLCGDDTVFPIRGQTVLVKGEAEATRTRYHAGAIGEGFTSYCIPRPGTGTTILGGTKETGEWGEVPSEETKRTILERCSWMVPELLTGEDGGFEVISTQCGLRPGREDGPRVESEVVGSRKVVHAYGHAGGGYQASIGSTRKVVKLVEESLNKDVATPRL</sequence>
<feature type="compositionally biased region" description="Low complexity" evidence="10">
    <location>
        <begin position="436"/>
        <end position="447"/>
    </location>
</feature>
<evidence type="ECO:0000256" key="4">
    <source>
        <dbReference type="ARBA" id="ARBA00022723"/>
    </source>
</evidence>
<evidence type="ECO:0000256" key="5">
    <source>
        <dbReference type="ARBA" id="ARBA00022771"/>
    </source>
</evidence>
<keyword evidence="5 9" id="KW-0863">Zinc-finger</keyword>
<feature type="region of interest" description="Disordered" evidence="10">
    <location>
        <begin position="311"/>
        <end position="376"/>
    </location>
</feature>
<feature type="region of interest" description="Disordered" evidence="10">
    <location>
        <begin position="389"/>
        <end position="503"/>
    </location>
</feature>
<dbReference type="Proteomes" id="UP000073492">
    <property type="component" value="Unassembled WGS sequence"/>
</dbReference>
<dbReference type="Gene3D" id="3.30.40.10">
    <property type="entry name" value="Zinc/RING finger domain, C3HC4 (zinc finger)"/>
    <property type="match status" value="2"/>
</dbReference>
<accession>A0A139I712</accession>
<dbReference type="PANTHER" id="PTHR11530:SF11">
    <property type="entry name" value="D-ASPARTATE OXIDASE"/>
    <property type="match status" value="1"/>
</dbReference>
<dbReference type="EMBL" id="LFZO01000256">
    <property type="protein sequence ID" value="KXT10537.1"/>
    <property type="molecule type" value="Genomic_DNA"/>
</dbReference>
<dbReference type="Gene3D" id="3.30.9.10">
    <property type="entry name" value="D-Amino Acid Oxidase, subunit A, domain 2"/>
    <property type="match status" value="1"/>
</dbReference>
<dbReference type="SUPFAM" id="SSF54373">
    <property type="entry name" value="FAD-linked reductases, C-terminal domain"/>
    <property type="match status" value="1"/>
</dbReference>
<evidence type="ECO:0000256" key="6">
    <source>
        <dbReference type="ARBA" id="ARBA00022827"/>
    </source>
</evidence>
<keyword evidence="8" id="KW-0560">Oxidoreductase</keyword>
<evidence type="ECO:0000256" key="9">
    <source>
        <dbReference type="PROSITE-ProRule" id="PRU00175"/>
    </source>
</evidence>
<dbReference type="Pfam" id="PF01266">
    <property type="entry name" value="DAO"/>
    <property type="match status" value="1"/>
</dbReference>
<dbReference type="SMART" id="SM00184">
    <property type="entry name" value="RING"/>
    <property type="match status" value="1"/>
</dbReference>
<dbReference type="PROSITE" id="PS50089">
    <property type="entry name" value="ZF_RING_2"/>
    <property type="match status" value="1"/>
</dbReference>
<dbReference type="SUPFAM" id="SSF57903">
    <property type="entry name" value="FYVE/PHD zinc finger"/>
    <property type="match status" value="1"/>
</dbReference>
<evidence type="ECO:0000256" key="7">
    <source>
        <dbReference type="ARBA" id="ARBA00022833"/>
    </source>
</evidence>
<dbReference type="GO" id="GO:0019478">
    <property type="term" value="P:D-amino acid catabolic process"/>
    <property type="evidence" value="ECO:0007669"/>
    <property type="project" value="TreeGrafter"/>
</dbReference>
<keyword evidence="13" id="KW-1185">Reference proteome</keyword>
<feature type="domain" description="RING-type" evidence="11">
    <location>
        <begin position="5"/>
        <end position="86"/>
    </location>
</feature>
<dbReference type="PANTHER" id="PTHR11530">
    <property type="entry name" value="D-AMINO ACID OXIDASE"/>
    <property type="match status" value="1"/>
</dbReference>
<comment type="similarity">
    <text evidence="2">Belongs to the DAMOX/DASOX family.</text>
</comment>
<evidence type="ECO:0000313" key="13">
    <source>
        <dbReference type="Proteomes" id="UP000073492"/>
    </source>
</evidence>
<dbReference type="Pfam" id="PF13639">
    <property type="entry name" value="zf-RING_2"/>
    <property type="match status" value="1"/>
</dbReference>
<evidence type="ECO:0000256" key="8">
    <source>
        <dbReference type="ARBA" id="ARBA00023002"/>
    </source>
</evidence>
<keyword evidence="4" id="KW-0479">Metal-binding</keyword>
<evidence type="ECO:0000259" key="11">
    <source>
        <dbReference type="PROSITE" id="PS50089"/>
    </source>
</evidence>
<dbReference type="Gene3D" id="3.40.50.720">
    <property type="entry name" value="NAD(P)-binding Rossmann-like Domain"/>
    <property type="match status" value="1"/>
</dbReference>
<dbReference type="STRING" id="113226.A0A139I712"/>
<feature type="region of interest" description="Disordered" evidence="10">
    <location>
        <begin position="194"/>
        <end position="214"/>
    </location>
</feature>
<reference evidence="12 13" key="1">
    <citation type="submission" date="2015-07" db="EMBL/GenBank/DDBJ databases">
        <title>Comparative genomics of the Sigatoka disease complex on banana suggests a link between parallel evolutionary changes in Pseudocercospora fijiensis and Pseudocercospora eumusae and increased virulence on the banana host.</title>
        <authorList>
            <person name="Chang T.-C."/>
            <person name="Salvucci A."/>
            <person name="Crous P.W."/>
            <person name="Stergiopoulos I."/>
        </authorList>
    </citation>
    <scope>NUCLEOTIDE SEQUENCE [LARGE SCALE GENOMIC DNA]</scope>
    <source>
        <strain evidence="12 13">CBS 116634</strain>
    </source>
</reference>
<evidence type="ECO:0000256" key="1">
    <source>
        <dbReference type="ARBA" id="ARBA00001974"/>
    </source>
</evidence>
<name>A0A139I712_9PEZI</name>
<dbReference type="GO" id="GO:0008270">
    <property type="term" value="F:zinc ion binding"/>
    <property type="evidence" value="ECO:0007669"/>
    <property type="project" value="UniProtKB-KW"/>
</dbReference>
<evidence type="ECO:0000256" key="3">
    <source>
        <dbReference type="ARBA" id="ARBA00022630"/>
    </source>
</evidence>
<dbReference type="SMART" id="SM00249">
    <property type="entry name" value="PHD"/>
    <property type="match status" value="1"/>
</dbReference>
<comment type="cofactor">
    <cofactor evidence="1">
        <name>FAD</name>
        <dbReference type="ChEBI" id="CHEBI:57692"/>
    </cofactor>
</comment>
<dbReference type="AlphaFoldDB" id="A0A139I712"/>
<evidence type="ECO:0000313" key="12">
    <source>
        <dbReference type="EMBL" id="KXT10537.1"/>
    </source>
</evidence>
<feature type="compositionally biased region" description="Pro residues" evidence="10">
    <location>
        <begin position="425"/>
        <end position="435"/>
    </location>
</feature>
<dbReference type="GO" id="GO:0071949">
    <property type="term" value="F:FAD binding"/>
    <property type="evidence" value="ECO:0007669"/>
    <property type="project" value="InterPro"/>
</dbReference>
<dbReference type="InterPro" id="IPR001965">
    <property type="entry name" value="Znf_PHD"/>
</dbReference>
<keyword evidence="3" id="KW-0285">Flavoprotein</keyword>
<organism evidence="12 13">
    <name type="scientific">Pseudocercospora musae</name>
    <dbReference type="NCBI Taxonomy" id="113226"/>
    <lineage>
        <taxon>Eukaryota</taxon>
        <taxon>Fungi</taxon>
        <taxon>Dikarya</taxon>
        <taxon>Ascomycota</taxon>
        <taxon>Pezizomycotina</taxon>
        <taxon>Dothideomycetes</taxon>
        <taxon>Dothideomycetidae</taxon>
        <taxon>Mycosphaerellales</taxon>
        <taxon>Mycosphaerellaceae</taxon>
        <taxon>Pseudocercospora</taxon>
    </lineage>
</organism>
<evidence type="ECO:0000256" key="10">
    <source>
        <dbReference type="SAM" id="MobiDB-lite"/>
    </source>
</evidence>
<dbReference type="GO" id="GO:0003884">
    <property type="term" value="F:D-amino-acid oxidase activity"/>
    <property type="evidence" value="ECO:0007669"/>
    <property type="project" value="InterPro"/>
</dbReference>
<dbReference type="InterPro" id="IPR011011">
    <property type="entry name" value="Znf_FYVE_PHD"/>
</dbReference>
<feature type="region of interest" description="Disordered" evidence="10">
    <location>
        <begin position="16"/>
        <end position="46"/>
    </location>
</feature>
<dbReference type="OrthoDB" id="2015447at2759"/>
<feature type="compositionally biased region" description="Polar residues" evidence="10">
    <location>
        <begin position="414"/>
        <end position="424"/>
    </location>
</feature>
<keyword evidence="6" id="KW-0274">FAD</keyword>
<feature type="compositionally biased region" description="Basic and acidic residues" evidence="10">
    <location>
        <begin position="460"/>
        <end position="489"/>
    </location>
</feature>
<dbReference type="PROSITE" id="PS01359">
    <property type="entry name" value="ZF_PHD_1"/>
    <property type="match status" value="1"/>
</dbReference>
<feature type="compositionally biased region" description="Low complexity" evidence="10">
    <location>
        <begin position="360"/>
        <end position="372"/>
    </location>
</feature>
<dbReference type="SUPFAM" id="SSF51971">
    <property type="entry name" value="Nucleotide-binding domain"/>
    <property type="match status" value="1"/>
</dbReference>
<proteinExistence type="inferred from homology"/>
<keyword evidence="7" id="KW-0862">Zinc</keyword>
<feature type="compositionally biased region" description="Low complexity" evidence="10">
    <location>
        <begin position="333"/>
        <end position="350"/>
    </location>
</feature>
<dbReference type="SUPFAM" id="SSF57850">
    <property type="entry name" value="RING/U-box"/>
    <property type="match status" value="1"/>
</dbReference>
<evidence type="ECO:0000256" key="2">
    <source>
        <dbReference type="ARBA" id="ARBA00006730"/>
    </source>
</evidence>
<dbReference type="InterPro" id="IPR013083">
    <property type="entry name" value="Znf_RING/FYVE/PHD"/>
</dbReference>
<protein>
    <recommendedName>
        <fullName evidence="11">RING-type domain-containing protein</fullName>
    </recommendedName>
</protein>